<dbReference type="Proteomes" id="UP000608420">
    <property type="component" value="Unassembled WGS sequence"/>
</dbReference>
<proteinExistence type="predicted"/>
<comment type="caution">
    <text evidence="1">The sequence shown here is derived from an EMBL/GenBank/DDBJ whole genome shotgun (WGS) entry which is preliminary data.</text>
</comment>
<evidence type="ECO:0000313" key="1">
    <source>
        <dbReference type="EMBL" id="GGG19983.1"/>
    </source>
</evidence>
<protein>
    <submittedName>
        <fullName evidence="1">CRISPR-associated protein Cmr3</fullName>
    </submittedName>
</protein>
<dbReference type="Gene3D" id="3.30.70.2940">
    <property type="match status" value="1"/>
</dbReference>
<dbReference type="EMBL" id="BMIW01000063">
    <property type="protein sequence ID" value="GGG19983.1"/>
    <property type="molecule type" value="Genomic_DNA"/>
</dbReference>
<dbReference type="InterPro" id="IPR019117">
    <property type="entry name" value="CRISPR-assoc_protein_Cmr3"/>
</dbReference>
<dbReference type="Gene3D" id="2.60.40.4350">
    <property type="match status" value="1"/>
</dbReference>
<evidence type="ECO:0000313" key="2">
    <source>
        <dbReference type="Proteomes" id="UP000608420"/>
    </source>
</evidence>
<keyword evidence="2" id="KW-1185">Reference proteome</keyword>
<accession>A0ABQ1W9K3</accession>
<dbReference type="InterPro" id="IPR010165">
    <property type="entry name" value="CRISPR-Cmr3_IIIB"/>
</dbReference>
<gene>
    <name evidence="1" type="ORF">GCM10010913_47710</name>
</gene>
<organism evidence="1 2">
    <name type="scientific">Paenibacillus aceti</name>
    <dbReference type="NCBI Taxonomy" id="1820010"/>
    <lineage>
        <taxon>Bacteria</taxon>
        <taxon>Bacillati</taxon>
        <taxon>Bacillota</taxon>
        <taxon>Bacilli</taxon>
        <taxon>Bacillales</taxon>
        <taxon>Paenibacillaceae</taxon>
        <taxon>Paenibacillus</taxon>
    </lineage>
</organism>
<reference evidence="2" key="1">
    <citation type="journal article" date="2019" name="Int. J. Syst. Evol. Microbiol.">
        <title>The Global Catalogue of Microorganisms (GCM) 10K type strain sequencing project: providing services to taxonomists for standard genome sequencing and annotation.</title>
        <authorList>
            <consortium name="The Broad Institute Genomics Platform"/>
            <consortium name="The Broad Institute Genome Sequencing Center for Infectious Disease"/>
            <person name="Wu L."/>
            <person name="Ma J."/>
        </authorList>
    </citation>
    <scope>NUCLEOTIDE SEQUENCE [LARGE SCALE GENOMIC DNA]</scope>
    <source>
        <strain evidence="2">CGMCC 1.15420</strain>
    </source>
</reference>
<dbReference type="NCBIfam" id="TIGR01888">
    <property type="entry name" value="cas_cmr3"/>
    <property type="match status" value="1"/>
</dbReference>
<name>A0ABQ1W9K3_9BACL</name>
<dbReference type="RefSeq" id="WP_120461670.1">
    <property type="nucleotide sequence ID" value="NZ_KZ987724.1"/>
</dbReference>
<dbReference type="Pfam" id="PF09700">
    <property type="entry name" value="Cas_Cmr3"/>
    <property type="match status" value="1"/>
</dbReference>
<sequence length="428" mass="48886">MRLMQILRIQPLDPLMIRDGRPFDMTPGIKAHSLSDVSPSVLAGTIRTVLGKYSKDVNPIINGDRNIYRQLSSKKSKVVVRGPLYEKDGEIFYPVPQDVGFYHSTENKKLGVDIRRPVQLLEGEGFYGIGTNGLYENLLWLPMSKQVHKETSEAPAYMSATLMHQWLLDELSQEDWGRELKRWSEKQNGSHFIEKFPREERVHTAIDHTTYTAEDQKLFSTESIILPDGMSMLVAVDVSQSNIDWPRDLSLVHSLGGKRRLAHFSADNHETSAYWKCPESILNAVKEKTYIRMVLATPAYFSKGWLPGGFNEELVYENAWESGVNLRLLFACIPRWQPVSGWRYGEIPEDHSKENSAQKNEKTGREKPVRRLVPAGSVYFFEVTKGNAEDLVKLKWLASVSDENRRKSAFDHEDGFGLALWGVWEPSK</sequence>